<dbReference type="KEGG" id="flh:EJ997_04945"/>
<keyword evidence="5" id="KW-1185">Reference proteome</keyword>
<feature type="region of interest" description="Disordered" evidence="2">
    <location>
        <begin position="221"/>
        <end position="250"/>
    </location>
</feature>
<dbReference type="InterPro" id="IPR008613">
    <property type="entry name" value="Excalibur_Ca-bd_domain"/>
</dbReference>
<dbReference type="AlphaFoldDB" id="A0A3Q9G3X7"/>
<evidence type="ECO:0000313" key="4">
    <source>
        <dbReference type="EMBL" id="AZQ76785.1"/>
    </source>
</evidence>
<dbReference type="SMART" id="SM00894">
    <property type="entry name" value="Excalibur"/>
    <property type="match status" value="1"/>
</dbReference>
<evidence type="ECO:0000256" key="2">
    <source>
        <dbReference type="SAM" id="MobiDB-lite"/>
    </source>
</evidence>
<feature type="coiled-coil region" evidence="1">
    <location>
        <begin position="75"/>
        <end position="149"/>
    </location>
</feature>
<dbReference type="Pfam" id="PF05901">
    <property type="entry name" value="Excalibur"/>
    <property type="match status" value="1"/>
</dbReference>
<evidence type="ECO:0000259" key="3">
    <source>
        <dbReference type="SMART" id="SM00894"/>
    </source>
</evidence>
<dbReference type="PROSITE" id="PS51257">
    <property type="entry name" value="PROKAR_LIPOPROTEIN"/>
    <property type="match status" value="1"/>
</dbReference>
<dbReference type="EMBL" id="CP034593">
    <property type="protein sequence ID" value="AZQ76785.1"/>
    <property type="molecule type" value="Genomic_DNA"/>
</dbReference>
<dbReference type="Proteomes" id="UP000280344">
    <property type="component" value="Chromosome"/>
</dbReference>
<accession>A0A3Q9G3X7</accession>
<protein>
    <recommendedName>
        <fullName evidence="3">Excalibur calcium-binding domain-containing protein</fullName>
    </recommendedName>
</protein>
<reference evidence="4 5" key="1">
    <citation type="submission" date="2018-12" db="EMBL/GenBank/DDBJ databases">
        <title>Complete genome sequence of Flaviflexus sp. H23T48.</title>
        <authorList>
            <person name="Bae J.-W."/>
            <person name="Lee J.-Y."/>
        </authorList>
    </citation>
    <scope>NUCLEOTIDE SEQUENCE [LARGE SCALE GENOMIC DNA]</scope>
    <source>
        <strain evidence="4 5">H23T48</strain>
    </source>
</reference>
<dbReference type="OrthoDB" id="5366081at2"/>
<evidence type="ECO:0000256" key="1">
    <source>
        <dbReference type="SAM" id="Coils"/>
    </source>
</evidence>
<keyword evidence="1" id="KW-0175">Coiled coil</keyword>
<feature type="domain" description="Excalibur calcium-binding" evidence="3">
    <location>
        <begin position="214"/>
        <end position="250"/>
    </location>
</feature>
<feature type="compositionally biased region" description="Low complexity" evidence="2">
    <location>
        <begin position="192"/>
        <end position="209"/>
    </location>
</feature>
<feature type="compositionally biased region" description="Basic and acidic residues" evidence="2">
    <location>
        <begin position="230"/>
        <end position="250"/>
    </location>
</feature>
<feature type="region of interest" description="Disordered" evidence="2">
    <location>
        <begin position="177"/>
        <end position="209"/>
    </location>
</feature>
<name>A0A3Q9G3X7_9ACTO</name>
<evidence type="ECO:0000313" key="5">
    <source>
        <dbReference type="Proteomes" id="UP000280344"/>
    </source>
</evidence>
<gene>
    <name evidence="4" type="ORF">EJ997_04945</name>
</gene>
<proteinExistence type="predicted"/>
<sequence>MAVALRFLGPRILLFVVTSGGAFSCCGSWQCCGLRLHACGTCRRFRAWKLPKFIGVGAFAVGVVAGGDAPDSSELEALQSQVSNLETQLDGCDEGLERIHQEALDAEVAAGEELELVVEEAVVDLEAERDRLKEEIEEKTSELALVSADLETALEAQEGVPVELVEEASVSAPAAVVTAPAPPSTPRPSQIADPAPVATQAPAPASAPVATNTYYKNCTEARNAGAAPVYKDDPGYGRRLDRDGDGIGCE</sequence>
<organism evidence="4 5">
    <name type="scientific">Flaviflexus ciconiae</name>
    <dbReference type="NCBI Taxonomy" id="2496867"/>
    <lineage>
        <taxon>Bacteria</taxon>
        <taxon>Bacillati</taxon>
        <taxon>Actinomycetota</taxon>
        <taxon>Actinomycetes</taxon>
        <taxon>Actinomycetales</taxon>
        <taxon>Actinomycetaceae</taxon>
        <taxon>Flaviflexus</taxon>
    </lineage>
</organism>